<sequence>MALVMWRYLWRVTAVHRSETDGTEQDRPPPLPADVAEGLQRDEAGVGPLLRRRYTVRITGASATPDEVIARFAHDPNCGAPSEVAVFEKVDGAGEETGVGDEFLIRMPGPWNGPVRVIGREEDSLRLATLPGHLEAGQIEFRCRTEDGELVFEIESWARSGDRLSHLLYTKLRLAKEMQLNMWVETCLGIARDAGGRARGGVRVGTRRVPEPATAPGVAGRGHGYAAPDSAPSRQPSENGGARRHGAA</sequence>
<gene>
    <name evidence="3" type="ORF">GCM10009559_72730</name>
</gene>
<dbReference type="EMBL" id="BAAAHP010000268">
    <property type="protein sequence ID" value="GAA0904840.1"/>
    <property type="molecule type" value="Genomic_DNA"/>
</dbReference>
<dbReference type="Pfam" id="PF09348">
    <property type="entry name" value="DUF1990"/>
    <property type="match status" value="1"/>
</dbReference>
<keyword evidence="4" id="KW-1185">Reference proteome</keyword>
<evidence type="ECO:0000313" key="3">
    <source>
        <dbReference type="EMBL" id="GAA0904840.1"/>
    </source>
</evidence>
<reference evidence="4" key="1">
    <citation type="journal article" date="2019" name="Int. J. Syst. Evol. Microbiol.">
        <title>The Global Catalogue of Microorganisms (GCM) 10K type strain sequencing project: providing services to taxonomists for standard genome sequencing and annotation.</title>
        <authorList>
            <consortium name="The Broad Institute Genomics Platform"/>
            <consortium name="The Broad Institute Genome Sequencing Center for Infectious Disease"/>
            <person name="Wu L."/>
            <person name="Ma J."/>
        </authorList>
    </citation>
    <scope>NUCLEOTIDE SEQUENCE [LARGE SCALE GENOMIC DNA]</scope>
    <source>
        <strain evidence="4">JCM 11117</strain>
    </source>
</reference>
<dbReference type="Proteomes" id="UP001499967">
    <property type="component" value="Unassembled WGS sequence"/>
</dbReference>
<name>A0ABP3YWP9_9PSEU</name>
<evidence type="ECO:0000256" key="1">
    <source>
        <dbReference type="SAM" id="MobiDB-lite"/>
    </source>
</evidence>
<evidence type="ECO:0000313" key="4">
    <source>
        <dbReference type="Proteomes" id="UP001499967"/>
    </source>
</evidence>
<feature type="domain" description="DUF1990" evidence="2">
    <location>
        <begin position="96"/>
        <end position="176"/>
    </location>
</feature>
<organism evidence="3 4">
    <name type="scientific">Pseudonocardia zijingensis</name>
    <dbReference type="NCBI Taxonomy" id="153376"/>
    <lineage>
        <taxon>Bacteria</taxon>
        <taxon>Bacillati</taxon>
        <taxon>Actinomycetota</taxon>
        <taxon>Actinomycetes</taxon>
        <taxon>Pseudonocardiales</taxon>
        <taxon>Pseudonocardiaceae</taxon>
        <taxon>Pseudonocardia</taxon>
    </lineage>
</organism>
<feature type="region of interest" description="Disordered" evidence="1">
    <location>
        <begin position="196"/>
        <end position="248"/>
    </location>
</feature>
<dbReference type="InterPro" id="IPR018960">
    <property type="entry name" value="DUF1990"/>
</dbReference>
<evidence type="ECO:0000259" key="2">
    <source>
        <dbReference type="Pfam" id="PF09348"/>
    </source>
</evidence>
<protein>
    <recommendedName>
        <fullName evidence="2">DUF1990 domain-containing protein</fullName>
    </recommendedName>
</protein>
<proteinExistence type="predicted"/>
<accession>A0ABP3YWP9</accession>
<comment type="caution">
    <text evidence="3">The sequence shown here is derived from an EMBL/GenBank/DDBJ whole genome shotgun (WGS) entry which is preliminary data.</text>
</comment>